<evidence type="ECO:0000313" key="2">
    <source>
        <dbReference type="EMBL" id="RLM84729.1"/>
    </source>
</evidence>
<dbReference type="EMBL" id="PQIB02000011">
    <property type="protein sequence ID" value="RLM84729.1"/>
    <property type="molecule type" value="Genomic_DNA"/>
</dbReference>
<feature type="region of interest" description="Disordered" evidence="1">
    <location>
        <begin position="264"/>
        <end position="340"/>
    </location>
</feature>
<feature type="compositionally biased region" description="Basic and acidic residues" evidence="1">
    <location>
        <begin position="302"/>
        <end position="314"/>
    </location>
</feature>
<evidence type="ECO:0000256" key="1">
    <source>
        <dbReference type="SAM" id="MobiDB-lite"/>
    </source>
</evidence>
<reference evidence="3" key="1">
    <citation type="journal article" date="2019" name="Nat. Commun.">
        <title>The genome of broomcorn millet.</title>
        <authorList>
            <person name="Zou C."/>
            <person name="Miki D."/>
            <person name="Li D."/>
            <person name="Tang Q."/>
            <person name="Xiao L."/>
            <person name="Rajput S."/>
            <person name="Deng P."/>
            <person name="Jia W."/>
            <person name="Huang R."/>
            <person name="Zhang M."/>
            <person name="Sun Y."/>
            <person name="Hu J."/>
            <person name="Fu X."/>
            <person name="Schnable P.S."/>
            <person name="Li F."/>
            <person name="Zhang H."/>
            <person name="Feng B."/>
            <person name="Zhu X."/>
            <person name="Liu R."/>
            <person name="Schnable J.C."/>
            <person name="Zhu J.-K."/>
            <person name="Zhang H."/>
        </authorList>
    </citation>
    <scope>NUCLEOTIDE SEQUENCE [LARGE SCALE GENOMIC DNA]</scope>
</reference>
<comment type="caution">
    <text evidence="2">The sequence shown here is derived from an EMBL/GenBank/DDBJ whole genome shotgun (WGS) entry which is preliminary data.</text>
</comment>
<dbReference type="PROSITE" id="PS00018">
    <property type="entry name" value="EF_HAND_1"/>
    <property type="match status" value="1"/>
</dbReference>
<proteinExistence type="predicted"/>
<organism evidence="2 3">
    <name type="scientific">Panicum miliaceum</name>
    <name type="common">Proso millet</name>
    <name type="synonym">Broomcorn millet</name>
    <dbReference type="NCBI Taxonomy" id="4540"/>
    <lineage>
        <taxon>Eukaryota</taxon>
        <taxon>Viridiplantae</taxon>
        <taxon>Streptophyta</taxon>
        <taxon>Embryophyta</taxon>
        <taxon>Tracheophyta</taxon>
        <taxon>Spermatophyta</taxon>
        <taxon>Magnoliopsida</taxon>
        <taxon>Liliopsida</taxon>
        <taxon>Poales</taxon>
        <taxon>Poaceae</taxon>
        <taxon>PACMAD clade</taxon>
        <taxon>Panicoideae</taxon>
        <taxon>Panicodae</taxon>
        <taxon>Paniceae</taxon>
        <taxon>Panicinae</taxon>
        <taxon>Panicum</taxon>
        <taxon>Panicum sect. Panicum</taxon>
    </lineage>
</organism>
<name>A0A3L6QLZ6_PANMI</name>
<feature type="region of interest" description="Disordered" evidence="1">
    <location>
        <begin position="110"/>
        <end position="197"/>
    </location>
</feature>
<dbReference type="Proteomes" id="UP000275267">
    <property type="component" value="Unassembled WGS sequence"/>
</dbReference>
<evidence type="ECO:0000313" key="3">
    <source>
        <dbReference type="Proteomes" id="UP000275267"/>
    </source>
</evidence>
<feature type="compositionally biased region" description="Low complexity" evidence="1">
    <location>
        <begin position="34"/>
        <end position="60"/>
    </location>
</feature>
<accession>A0A3L6QLZ6</accession>
<dbReference type="InterPro" id="IPR018247">
    <property type="entry name" value="EF_Hand_1_Ca_BS"/>
</dbReference>
<protein>
    <submittedName>
        <fullName evidence="2">Uncharacterized protein</fullName>
    </submittedName>
</protein>
<dbReference type="AlphaFoldDB" id="A0A3L6QLZ6"/>
<keyword evidence="3" id="KW-1185">Reference proteome</keyword>
<gene>
    <name evidence="2" type="ORF">C2845_PM04G28530</name>
</gene>
<sequence>MPEHLPSFPAAHACLAVAAAAAHRAPPKIRPSPRRSSSSGSPTGVGTTAAGTTRGRAGSRQPGGGQSISDSDLGFIIVLHRPTRRDGRRVAECRLPTGCSRCHGLRRIARQCKRPRSPPRRETTTSGAGSAPRCFVRVRRRTHSPGTPRGSAGSTPPPPEDRRSASDANPAPMDVDDTNGDNNISAEDVEELPPGHPREENRLRLAIVAMAVNASQDALPGVRIDDISARPFYPENFIFVCPTQALRDAVLGAGTIPVAGTRLFGAGNGGGRQHRDGPTGHSFGSQHGPERPHQFAGVDDGAGDHGQDGAEDGRGYPAGHSSDSQYGSRVGDSPPMHRKY</sequence>
<feature type="region of interest" description="Disordered" evidence="1">
    <location>
        <begin position="19"/>
        <end position="70"/>
    </location>
</feature>